<dbReference type="Proteomes" id="UP001635817">
    <property type="component" value="Unassembled WGS sequence"/>
</dbReference>
<dbReference type="EMBL" id="JBKBDE010000001">
    <property type="protein sequence ID" value="MFN6550009.1"/>
    <property type="molecule type" value="Genomic_DNA"/>
</dbReference>
<organism evidence="2 3">
    <name type="scientific">Mycolicibacterium septicum</name>
    <dbReference type="NCBI Taxonomy" id="98668"/>
    <lineage>
        <taxon>Bacteria</taxon>
        <taxon>Bacillati</taxon>
        <taxon>Actinomycetota</taxon>
        <taxon>Actinomycetes</taxon>
        <taxon>Mycobacteriales</taxon>
        <taxon>Mycobacteriaceae</taxon>
        <taxon>Mycolicibacterium</taxon>
    </lineage>
</organism>
<evidence type="ECO:0000313" key="2">
    <source>
        <dbReference type="EMBL" id="MFN6550009.1"/>
    </source>
</evidence>
<feature type="compositionally biased region" description="Low complexity" evidence="1">
    <location>
        <begin position="356"/>
        <end position="365"/>
    </location>
</feature>
<evidence type="ECO:0008006" key="4">
    <source>
        <dbReference type="Google" id="ProtNLM"/>
    </source>
</evidence>
<name>A0ABW9LR29_9MYCO</name>
<feature type="region of interest" description="Disordered" evidence="1">
    <location>
        <begin position="289"/>
        <end position="315"/>
    </location>
</feature>
<feature type="region of interest" description="Disordered" evidence="1">
    <location>
        <begin position="334"/>
        <end position="372"/>
    </location>
</feature>
<gene>
    <name evidence="2" type="ORF">ACK4CP_06390</name>
</gene>
<evidence type="ECO:0000256" key="1">
    <source>
        <dbReference type="SAM" id="MobiDB-lite"/>
    </source>
</evidence>
<reference evidence="2 3" key="1">
    <citation type="submission" date="2024-12" db="EMBL/GenBank/DDBJ databases">
        <title>The coexistence of Mycolicibacterium septicum and Mycolicibacterium nivoides in clinical samples.</title>
        <authorList>
            <person name="Wang C."/>
            <person name="Feng Y."/>
            <person name="Zong Z."/>
        </authorList>
    </citation>
    <scope>NUCLEOTIDE SEQUENCE [LARGE SCALE GENOMIC DNA]</scope>
    <source>
        <strain evidence="2 3">120310</strain>
    </source>
</reference>
<proteinExistence type="predicted"/>
<evidence type="ECO:0000313" key="3">
    <source>
        <dbReference type="Proteomes" id="UP001635817"/>
    </source>
</evidence>
<sequence>MDVAVRPWLTTGVAMVGATAVAMSPITPSWQAPAVPVAAPAITSDFHLTDFELPYILTLPIVRQSIRNWAENWAVYLAGLGKAGIGLGQSVLAIPGVTVEIIQQIFDLDFVGAFDTFTQAVRDSVVAVGQPLLDSAIWRNQKYLVVQAAMEAAWPKAVIDIANGFLDAGSGAVNAFILGTQNLVAAVLTLDLSNIVDATVDGTKNFLVSLGDGARSIVDGIEAAQLGITTALAAAPPPPPSFDAAQLRSPSAAAPISLGVPFKAVTVDVTDVTDAPVLDVPDVVDVTAEAQPDVQPPAKLAAEPEDSPVSKKKVAGRTAVKAALKQVGADVKSFSDRVTGGLNKHADSKASGKKGTGAAAKPAGGESEGGED</sequence>
<protein>
    <recommendedName>
        <fullName evidence="4">PE-PGRS family protein</fullName>
    </recommendedName>
</protein>
<comment type="caution">
    <text evidence="2">The sequence shown here is derived from an EMBL/GenBank/DDBJ whole genome shotgun (WGS) entry which is preliminary data.</text>
</comment>
<dbReference type="RefSeq" id="WP_409548851.1">
    <property type="nucleotide sequence ID" value="NZ_JBKBDE010000001.1"/>
</dbReference>
<accession>A0ABW9LR29</accession>
<keyword evidence="3" id="KW-1185">Reference proteome</keyword>